<evidence type="ECO:0000313" key="4">
    <source>
        <dbReference type="Proteomes" id="UP001591681"/>
    </source>
</evidence>
<dbReference type="EMBL" id="JBHFQA010000002">
    <property type="protein sequence ID" value="KAL2103073.1"/>
    <property type="molecule type" value="Genomic_DNA"/>
</dbReference>
<dbReference type="InterPro" id="IPR051513">
    <property type="entry name" value="Tectonin_beta-prop"/>
</dbReference>
<keyword evidence="4" id="KW-1185">Reference proteome</keyword>
<comment type="similarity">
    <text evidence="2">Belongs to the tectonin family.</text>
</comment>
<evidence type="ECO:0000313" key="3">
    <source>
        <dbReference type="EMBL" id="KAL2103073.1"/>
    </source>
</evidence>
<dbReference type="PANTHER" id="PTHR23250:SF3">
    <property type="entry name" value="FISH-EGG LECTIN-LIKE ISOFORM X1-RELATED"/>
    <property type="match status" value="1"/>
</dbReference>
<dbReference type="PANTHER" id="PTHR23250">
    <property type="entry name" value="DYSFERLIN-RELATED"/>
    <property type="match status" value="1"/>
</dbReference>
<dbReference type="Proteomes" id="UP001591681">
    <property type="component" value="Unassembled WGS sequence"/>
</dbReference>
<dbReference type="Pfam" id="PF19193">
    <property type="entry name" value="Tectonin"/>
    <property type="match status" value="1"/>
</dbReference>
<accession>A0ABD1KV77</accession>
<name>A0ABD1KV77_9TELE</name>
<evidence type="ECO:0000256" key="1">
    <source>
        <dbReference type="ARBA" id="ARBA00022734"/>
    </source>
</evidence>
<evidence type="ECO:0000256" key="2">
    <source>
        <dbReference type="ARBA" id="ARBA00038331"/>
    </source>
</evidence>
<protein>
    <recommendedName>
        <fullName evidence="5">Fish-egg lectin-like</fullName>
    </recommendedName>
</protein>
<dbReference type="SMART" id="SM00706">
    <property type="entry name" value="TECPR"/>
    <property type="match status" value="6"/>
</dbReference>
<gene>
    <name evidence="3" type="ORF">ACEWY4_002241</name>
</gene>
<sequence length="276" mass="30104">MHKDPAITESYFSEERDMYLRTAMLPFALLCLATSCFAFSCKQSPGALVQIDVGAGQVFGVNSDDDIFTWYGQEWHQVTGKLTHVTVGSAGVWGVNTHNQIYKLVAGDWTNVPGVLKQIDAGGDQFVAGVHKENSPYCLLKKNTIGYTQASDSANWVQLPGAMKYYSCGPISCWGVNHNDEIYVRKGVFPNACSGDVDWQHISGSLSMIEVGSDGSVYGVNSNGDIYQRSSVSCDLPEGESWSQVPVFAGQAKHVSYDLGHLWVVLKSGDIHDCTK</sequence>
<comment type="caution">
    <text evidence="3">The sequence shown here is derived from an EMBL/GenBank/DDBJ whole genome shotgun (WGS) entry which is preliminary data.</text>
</comment>
<organism evidence="3 4">
    <name type="scientific">Coilia grayii</name>
    <name type="common">Gray's grenadier anchovy</name>
    <dbReference type="NCBI Taxonomy" id="363190"/>
    <lineage>
        <taxon>Eukaryota</taxon>
        <taxon>Metazoa</taxon>
        <taxon>Chordata</taxon>
        <taxon>Craniata</taxon>
        <taxon>Vertebrata</taxon>
        <taxon>Euteleostomi</taxon>
        <taxon>Actinopterygii</taxon>
        <taxon>Neopterygii</taxon>
        <taxon>Teleostei</taxon>
        <taxon>Clupei</taxon>
        <taxon>Clupeiformes</taxon>
        <taxon>Clupeoidei</taxon>
        <taxon>Engraulidae</taxon>
        <taxon>Coilinae</taxon>
        <taxon>Coilia</taxon>
    </lineage>
</organism>
<keyword evidence="1" id="KW-0430">Lectin</keyword>
<proteinExistence type="inferred from homology"/>
<dbReference type="InterPro" id="IPR006624">
    <property type="entry name" value="Beta-propeller_rpt_TECPR"/>
</dbReference>
<evidence type="ECO:0008006" key="5">
    <source>
        <dbReference type="Google" id="ProtNLM"/>
    </source>
</evidence>
<reference evidence="3 4" key="1">
    <citation type="submission" date="2024-09" db="EMBL/GenBank/DDBJ databases">
        <title>A chromosome-level genome assembly of Gray's grenadier anchovy, Coilia grayii.</title>
        <authorList>
            <person name="Fu Z."/>
        </authorList>
    </citation>
    <scope>NUCLEOTIDE SEQUENCE [LARGE SCALE GENOMIC DNA]</scope>
    <source>
        <strain evidence="3">G4</strain>
        <tissue evidence="3">Muscle</tissue>
    </source>
</reference>
<dbReference type="GO" id="GO:0030246">
    <property type="term" value="F:carbohydrate binding"/>
    <property type="evidence" value="ECO:0007669"/>
    <property type="project" value="UniProtKB-KW"/>
</dbReference>
<dbReference type="AlphaFoldDB" id="A0ABD1KV77"/>